<dbReference type="EMBL" id="JBHSXM010000001">
    <property type="protein sequence ID" value="MFC6835273.1"/>
    <property type="molecule type" value="Genomic_DNA"/>
</dbReference>
<evidence type="ECO:0000256" key="5">
    <source>
        <dbReference type="SAM" id="MobiDB-lite"/>
    </source>
</evidence>
<feature type="transmembrane region" description="Helical" evidence="6">
    <location>
        <begin position="44"/>
        <end position="64"/>
    </location>
</feature>
<keyword evidence="9" id="KW-1185">Reference proteome</keyword>
<dbReference type="Pfam" id="PF04893">
    <property type="entry name" value="Yip1"/>
    <property type="match status" value="1"/>
</dbReference>
<feature type="region of interest" description="Disordered" evidence="5">
    <location>
        <begin position="220"/>
        <end position="240"/>
    </location>
</feature>
<feature type="transmembrane region" description="Helical" evidence="6">
    <location>
        <begin position="76"/>
        <end position="96"/>
    </location>
</feature>
<feature type="transmembrane region" description="Helical" evidence="6">
    <location>
        <begin position="143"/>
        <end position="161"/>
    </location>
</feature>
<proteinExistence type="predicted"/>
<evidence type="ECO:0000256" key="4">
    <source>
        <dbReference type="ARBA" id="ARBA00023136"/>
    </source>
</evidence>
<keyword evidence="4 6" id="KW-0472">Membrane</keyword>
<accession>A0ABD5U5B5</accession>
<organism evidence="8 9">
    <name type="scientific">Halomarina ordinaria</name>
    <dbReference type="NCBI Taxonomy" id="3033939"/>
    <lineage>
        <taxon>Archaea</taxon>
        <taxon>Methanobacteriati</taxon>
        <taxon>Methanobacteriota</taxon>
        <taxon>Stenosarchaea group</taxon>
        <taxon>Halobacteria</taxon>
        <taxon>Halobacteriales</taxon>
        <taxon>Natronomonadaceae</taxon>
        <taxon>Halomarina</taxon>
    </lineage>
</organism>
<evidence type="ECO:0000256" key="6">
    <source>
        <dbReference type="SAM" id="Phobius"/>
    </source>
</evidence>
<dbReference type="Proteomes" id="UP001596406">
    <property type="component" value="Unassembled WGS sequence"/>
</dbReference>
<comment type="subcellular location">
    <subcellularLocation>
        <location evidence="1">Membrane</location>
        <topology evidence="1">Multi-pass membrane protein</topology>
    </subcellularLocation>
</comment>
<evidence type="ECO:0000313" key="8">
    <source>
        <dbReference type="EMBL" id="MFC6835273.1"/>
    </source>
</evidence>
<dbReference type="AlphaFoldDB" id="A0ABD5U5B5"/>
<protein>
    <submittedName>
        <fullName evidence="8">YIP1 family protein</fullName>
    </submittedName>
</protein>
<evidence type="ECO:0000256" key="2">
    <source>
        <dbReference type="ARBA" id="ARBA00022692"/>
    </source>
</evidence>
<sequence length="240" mass="24177">MTQWVESVEGGRERGVGGLVRAWVAVLTRPRAFFERGIAPGDQAPGLVFAVAVALCHLAGRFALDPSAVPTIGGRPLASAAFVLLVVALVVAPLALHLTAAVQTVLLAAFVPERAGISQTVQVAAYATAPCALSGAPVPALRLLAAGYGVLLFVLGLSVVHDVSLARAALVGALPALFVFGLAYGGVTAVETLTGLDLVGPADPEAAGPLTGSVALVGSRGGRTERSIPTTVSTPTDSFE</sequence>
<keyword evidence="2 6" id="KW-0812">Transmembrane</keyword>
<comment type="caution">
    <text evidence="8">The sequence shown here is derived from an EMBL/GenBank/DDBJ whole genome shotgun (WGS) entry which is preliminary data.</text>
</comment>
<evidence type="ECO:0000259" key="7">
    <source>
        <dbReference type="Pfam" id="PF04893"/>
    </source>
</evidence>
<feature type="compositionally biased region" description="Polar residues" evidence="5">
    <location>
        <begin position="227"/>
        <end position="240"/>
    </location>
</feature>
<reference evidence="8 9" key="1">
    <citation type="journal article" date="2019" name="Int. J. Syst. Evol. Microbiol.">
        <title>The Global Catalogue of Microorganisms (GCM) 10K type strain sequencing project: providing services to taxonomists for standard genome sequencing and annotation.</title>
        <authorList>
            <consortium name="The Broad Institute Genomics Platform"/>
            <consortium name="The Broad Institute Genome Sequencing Center for Infectious Disease"/>
            <person name="Wu L."/>
            <person name="Ma J."/>
        </authorList>
    </citation>
    <scope>NUCLEOTIDE SEQUENCE [LARGE SCALE GENOMIC DNA]</scope>
    <source>
        <strain evidence="8 9">PSRA2</strain>
    </source>
</reference>
<evidence type="ECO:0000256" key="3">
    <source>
        <dbReference type="ARBA" id="ARBA00022989"/>
    </source>
</evidence>
<name>A0ABD5U5B5_9EURY</name>
<feature type="transmembrane region" description="Helical" evidence="6">
    <location>
        <begin position="168"/>
        <end position="187"/>
    </location>
</feature>
<gene>
    <name evidence="8" type="ORF">ACFQHK_01970</name>
</gene>
<keyword evidence="3 6" id="KW-1133">Transmembrane helix</keyword>
<evidence type="ECO:0000313" key="9">
    <source>
        <dbReference type="Proteomes" id="UP001596406"/>
    </source>
</evidence>
<evidence type="ECO:0000256" key="1">
    <source>
        <dbReference type="ARBA" id="ARBA00004141"/>
    </source>
</evidence>
<dbReference type="InterPro" id="IPR006977">
    <property type="entry name" value="Yip1_dom"/>
</dbReference>
<dbReference type="RefSeq" id="WP_368662133.1">
    <property type="nucleotide sequence ID" value="NZ_JARRAH010000001.1"/>
</dbReference>
<dbReference type="GO" id="GO:0016020">
    <property type="term" value="C:membrane"/>
    <property type="evidence" value="ECO:0007669"/>
    <property type="project" value="UniProtKB-SubCell"/>
</dbReference>
<feature type="domain" description="Yip1" evidence="7">
    <location>
        <begin position="25"/>
        <end position="182"/>
    </location>
</feature>